<name>A0A1J7FZX8_LUPAN</name>
<dbReference type="OMA" id="THNDEMH"/>
<evidence type="ECO:0000313" key="11">
    <source>
        <dbReference type="EMBL" id="OIV93723.1"/>
    </source>
</evidence>
<keyword evidence="4" id="KW-0735">Signal-anchor</keyword>
<reference evidence="11 12" key="1">
    <citation type="journal article" date="2017" name="Plant Biotechnol. J.">
        <title>A comprehensive draft genome sequence for lupin (Lupinus angustifolius), an emerging health food: insights into plant-microbe interactions and legume evolution.</title>
        <authorList>
            <person name="Hane J.K."/>
            <person name="Ming Y."/>
            <person name="Kamphuis L.G."/>
            <person name="Nelson M.N."/>
            <person name="Garg G."/>
            <person name="Atkins C.A."/>
            <person name="Bayer P.E."/>
            <person name="Bravo A."/>
            <person name="Bringans S."/>
            <person name="Cannon S."/>
            <person name="Edwards D."/>
            <person name="Foley R."/>
            <person name="Gao L.L."/>
            <person name="Harrison M.J."/>
            <person name="Huang W."/>
            <person name="Hurgobin B."/>
            <person name="Li S."/>
            <person name="Liu C.W."/>
            <person name="McGrath A."/>
            <person name="Morahan G."/>
            <person name="Murray J."/>
            <person name="Weller J."/>
            <person name="Jian J."/>
            <person name="Singh K.B."/>
        </authorList>
    </citation>
    <scope>NUCLEOTIDE SEQUENCE [LARGE SCALE GENOMIC DNA]</scope>
    <source>
        <strain evidence="12">cv. Tanjil</strain>
        <tissue evidence="11">Whole plant</tissue>
    </source>
</reference>
<dbReference type="PANTHER" id="PTHR32285:SF374">
    <property type="entry name" value="PMR5_CAS1P GDSL_SGNH-LIKE ACYL-ESTERASE FAMILY PROTEIN"/>
    <property type="match status" value="1"/>
</dbReference>
<keyword evidence="6 8" id="KW-0472">Membrane</keyword>
<keyword evidence="12" id="KW-1185">Reference proteome</keyword>
<feature type="compositionally biased region" description="Polar residues" evidence="7">
    <location>
        <begin position="193"/>
        <end position="202"/>
    </location>
</feature>
<accession>A0A1J7FZX8</accession>
<organism evidence="11 12">
    <name type="scientific">Lupinus angustifolius</name>
    <name type="common">Narrow-leaved blue lupine</name>
    <dbReference type="NCBI Taxonomy" id="3871"/>
    <lineage>
        <taxon>Eukaryota</taxon>
        <taxon>Viridiplantae</taxon>
        <taxon>Streptophyta</taxon>
        <taxon>Embryophyta</taxon>
        <taxon>Tracheophyta</taxon>
        <taxon>Spermatophyta</taxon>
        <taxon>Magnoliopsida</taxon>
        <taxon>eudicotyledons</taxon>
        <taxon>Gunneridae</taxon>
        <taxon>Pentapetalae</taxon>
        <taxon>rosids</taxon>
        <taxon>fabids</taxon>
        <taxon>Fabales</taxon>
        <taxon>Fabaceae</taxon>
        <taxon>Papilionoideae</taxon>
        <taxon>50 kb inversion clade</taxon>
        <taxon>genistoids sensu lato</taxon>
        <taxon>core genistoids</taxon>
        <taxon>Genisteae</taxon>
        <taxon>Lupinus</taxon>
    </lineage>
</organism>
<dbReference type="KEGG" id="lang:109332342"/>
<feature type="transmembrane region" description="Helical" evidence="8">
    <location>
        <begin position="46"/>
        <end position="66"/>
    </location>
</feature>
<evidence type="ECO:0000256" key="8">
    <source>
        <dbReference type="SAM" id="Phobius"/>
    </source>
</evidence>
<evidence type="ECO:0000259" key="9">
    <source>
        <dbReference type="Pfam" id="PF13839"/>
    </source>
</evidence>
<feature type="region of interest" description="Disordered" evidence="7">
    <location>
        <begin position="153"/>
        <end position="215"/>
    </location>
</feature>
<feature type="compositionally biased region" description="Polar residues" evidence="7">
    <location>
        <begin position="174"/>
        <end position="186"/>
    </location>
</feature>
<dbReference type="OrthoDB" id="630188at2759"/>
<keyword evidence="5 8" id="KW-1133">Transmembrane helix</keyword>
<dbReference type="Pfam" id="PF13839">
    <property type="entry name" value="PC-Esterase"/>
    <property type="match status" value="1"/>
</dbReference>
<dbReference type="Pfam" id="PF14416">
    <property type="entry name" value="PMR5N"/>
    <property type="match status" value="1"/>
</dbReference>
<dbReference type="Gramene" id="OIV93723">
    <property type="protein sequence ID" value="OIV93723"/>
    <property type="gene ID" value="TanjilG_16574"/>
</dbReference>
<dbReference type="InterPro" id="IPR029962">
    <property type="entry name" value="TBL"/>
</dbReference>
<sequence>MLWSDSTREGFGLFRRVLKRTCSMFLAMDMKRLAFSEPFLSHRRKVFSGFSLGVAVSLIFLTLLFFCYSLRSPKFEVFLSGFDSVGPNLPFSSCPFNNNNQSSSESKPSSVSFIENGNNASMHAQKTNVNNDVSVSDKGDFFDPNIVSDKSGVENSSRIAKDVGLHDGQRRVASKSNLSGKGTQKTSEGDLLKNNNAGNSSYKGKHGRDLSKKNNVTVTQNDSKVKKVQVGLYEKCDIFDGNWVRDDSKPYYPSGSCPFIDRDFDCYLNGRPDSEYVKWKWQPKGCNIPSLNATDFLERLRGQRLVFVGDSLNRNMWESLVCILRQSIRNKKHVYEISGKSQFKKKGVYSFRFEDYNSSVDFVNSPFLVQESTFESKNGSFETLRLDLIDQTTTKYQDADIIVFNTGHWWTHEKTSKGEDYYQEGNHVYPRLKVLDAYTRALTTWAKWVDRKIDASQTQVFFRGYSITHFWGGQWNSGGQCHNETEPIFNESYLQKYPSKMRAVEHVIENMKTPVIYMNVSRLTDYRKDGHPSLYRKEYKTAATHDSAALYEDCSHWCLPGVPDTWNELLYVSLLKYGKRTWKS</sequence>
<feature type="domain" description="Trichome birefringence-like C-terminal" evidence="9">
    <location>
        <begin position="288"/>
        <end position="571"/>
    </location>
</feature>
<dbReference type="PANTHER" id="PTHR32285">
    <property type="entry name" value="PROTEIN TRICHOME BIREFRINGENCE-LIKE 9-RELATED"/>
    <property type="match status" value="1"/>
</dbReference>
<dbReference type="GO" id="GO:0016413">
    <property type="term" value="F:O-acetyltransferase activity"/>
    <property type="evidence" value="ECO:0007669"/>
    <property type="project" value="InterPro"/>
</dbReference>
<evidence type="ECO:0000259" key="10">
    <source>
        <dbReference type="Pfam" id="PF14416"/>
    </source>
</evidence>
<evidence type="ECO:0000256" key="5">
    <source>
        <dbReference type="ARBA" id="ARBA00022989"/>
    </source>
</evidence>
<dbReference type="EMBL" id="CM007378">
    <property type="protein sequence ID" value="OIV93723.1"/>
    <property type="molecule type" value="Genomic_DNA"/>
</dbReference>
<evidence type="ECO:0000256" key="6">
    <source>
        <dbReference type="ARBA" id="ARBA00023136"/>
    </source>
</evidence>
<dbReference type="InterPro" id="IPR025846">
    <property type="entry name" value="TBL_N"/>
</dbReference>
<dbReference type="InterPro" id="IPR026057">
    <property type="entry name" value="TBL_C"/>
</dbReference>
<comment type="similarity">
    <text evidence="2">Belongs to the PC-esterase family. TBL subfamily.</text>
</comment>
<comment type="subcellular location">
    <subcellularLocation>
        <location evidence="1">Membrane</location>
        <topology evidence="1">Single-pass membrane protein</topology>
    </subcellularLocation>
</comment>
<keyword evidence="3 8" id="KW-0812">Transmembrane</keyword>
<evidence type="ECO:0000313" key="12">
    <source>
        <dbReference type="Proteomes" id="UP000188354"/>
    </source>
</evidence>
<evidence type="ECO:0000256" key="1">
    <source>
        <dbReference type="ARBA" id="ARBA00004167"/>
    </source>
</evidence>
<feature type="domain" description="Trichome birefringence-like N-terminal" evidence="10">
    <location>
        <begin position="234"/>
        <end position="287"/>
    </location>
</feature>
<evidence type="ECO:0000256" key="7">
    <source>
        <dbReference type="SAM" id="MobiDB-lite"/>
    </source>
</evidence>
<dbReference type="STRING" id="3871.A0A1J7FZX8"/>
<proteinExistence type="inferred from homology"/>
<gene>
    <name evidence="11" type="ORF">TanjilG_16574</name>
</gene>
<dbReference type="Proteomes" id="UP000188354">
    <property type="component" value="Chromosome LG18"/>
</dbReference>
<dbReference type="AlphaFoldDB" id="A0A1J7FZX8"/>
<feature type="compositionally biased region" description="Basic and acidic residues" evidence="7">
    <location>
        <begin position="159"/>
        <end position="170"/>
    </location>
</feature>
<dbReference type="GO" id="GO:0005794">
    <property type="term" value="C:Golgi apparatus"/>
    <property type="evidence" value="ECO:0007669"/>
    <property type="project" value="TreeGrafter"/>
</dbReference>
<evidence type="ECO:0000256" key="4">
    <source>
        <dbReference type="ARBA" id="ARBA00022968"/>
    </source>
</evidence>
<dbReference type="GO" id="GO:0016020">
    <property type="term" value="C:membrane"/>
    <property type="evidence" value="ECO:0007669"/>
    <property type="project" value="UniProtKB-SubCell"/>
</dbReference>
<evidence type="ECO:0000256" key="2">
    <source>
        <dbReference type="ARBA" id="ARBA00007727"/>
    </source>
</evidence>
<protein>
    <submittedName>
        <fullName evidence="11">Uncharacterized protein</fullName>
    </submittedName>
</protein>
<evidence type="ECO:0000256" key="3">
    <source>
        <dbReference type="ARBA" id="ARBA00022692"/>
    </source>
</evidence>